<dbReference type="HAMAP" id="MF_00361">
    <property type="entry name" value="NAD_kinase"/>
    <property type="match status" value="1"/>
</dbReference>
<dbReference type="PANTHER" id="PTHR20275">
    <property type="entry name" value="NAD KINASE"/>
    <property type="match status" value="1"/>
</dbReference>
<dbReference type="GO" id="GO:0051287">
    <property type="term" value="F:NAD binding"/>
    <property type="evidence" value="ECO:0007669"/>
    <property type="project" value="UniProtKB-ARBA"/>
</dbReference>
<dbReference type="InterPro" id="IPR002504">
    <property type="entry name" value="NADK"/>
</dbReference>
<evidence type="ECO:0000256" key="3">
    <source>
        <dbReference type="ARBA" id="ARBA00022741"/>
    </source>
</evidence>
<dbReference type="EC" id="2.7.1.23" evidence="9"/>
<dbReference type="AlphaFoldDB" id="C7Q9E3"/>
<reference evidence="10 11" key="1">
    <citation type="journal article" date="2009" name="Stand. Genomic Sci.">
        <title>Complete genome sequence of Catenulispora acidiphila type strain (ID 139908).</title>
        <authorList>
            <person name="Copeland A."/>
            <person name="Lapidus A."/>
            <person name="Glavina Del Rio T."/>
            <person name="Nolan M."/>
            <person name="Lucas S."/>
            <person name="Chen F."/>
            <person name="Tice H."/>
            <person name="Cheng J.F."/>
            <person name="Bruce D."/>
            <person name="Goodwin L."/>
            <person name="Pitluck S."/>
            <person name="Mikhailova N."/>
            <person name="Pati A."/>
            <person name="Ivanova N."/>
            <person name="Mavromatis K."/>
            <person name="Chen A."/>
            <person name="Palaniappan K."/>
            <person name="Chain P."/>
            <person name="Land M."/>
            <person name="Hauser L."/>
            <person name="Chang Y.J."/>
            <person name="Jeffries C.D."/>
            <person name="Chertkov O."/>
            <person name="Brettin T."/>
            <person name="Detter J.C."/>
            <person name="Han C."/>
            <person name="Ali Z."/>
            <person name="Tindall B.J."/>
            <person name="Goker M."/>
            <person name="Bristow J."/>
            <person name="Eisen J.A."/>
            <person name="Markowitz V."/>
            <person name="Hugenholtz P."/>
            <person name="Kyrpides N.C."/>
            <person name="Klenk H.P."/>
        </authorList>
    </citation>
    <scope>NUCLEOTIDE SEQUENCE [LARGE SCALE GENOMIC DNA]</scope>
    <source>
        <strain evidence="11">DSM 44928 / JCM 14897 / NBRC 102108 / NRRL B-24433 / ID139908</strain>
    </source>
</reference>
<evidence type="ECO:0000256" key="5">
    <source>
        <dbReference type="ARBA" id="ARBA00022840"/>
    </source>
</evidence>
<dbReference type="NCBIfam" id="NF002892">
    <property type="entry name" value="PRK03372.1"/>
    <property type="match status" value="1"/>
</dbReference>
<sequence length="301" mass="32123">MGHGERDVLLVVHTGRQVALDAARDTVARLSASGVGVRVLAGEAGELETDAPVCALDAGALEDIELVVVLGGDGTMLRGAEVARSAGVPLLGVNLGRVGFLAEAEYEDLAFVVDRIVARDYTVEERMTVDVEVSLDGQVVDRSWALNEASVEKASRERMLEVLVSIDGRPLSKWGCDGVIFATPTGSTAYNFSAGGPIVWPDLDALLLVPISAHALFARPLVVSPHSLLALELQPNGEDPGSKGAVMWCDGRRVLDLPHGARVEVRRGALPVRFARLHRAPFSDRLVAKFALPVDGWRAEK</sequence>
<evidence type="ECO:0000256" key="8">
    <source>
        <dbReference type="ARBA" id="ARBA00047925"/>
    </source>
</evidence>
<dbReference type="HOGENOM" id="CLU_008831_0_0_11"/>
<evidence type="ECO:0000256" key="4">
    <source>
        <dbReference type="ARBA" id="ARBA00022777"/>
    </source>
</evidence>
<dbReference type="GO" id="GO:0019674">
    <property type="term" value="P:NAD+ metabolic process"/>
    <property type="evidence" value="ECO:0007669"/>
    <property type="project" value="InterPro"/>
</dbReference>
<dbReference type="FunFam" id="2.60.200.30:FF:000007">
    <property type="entry name" value="NAD kinase"/>
    <property type="match status" value="1"/>
</dbReference>
<feature type="active site" description="Proton acceptor" evidence="9">
    <location>
        <position position="73"/>
    </location>
</feature>
<dbReference type="Proteomes" id="UP000000851">
    <property type="component" value="Chromosome"/>
</dbReference>
<comment type="similarity">
    <text evidence="9">Belongs to the NAD kinase family.</text>
</comment>
<dbReference type="InterPro" id="IPR017438">
    <property type="entry name" value="ATP-NAD_kinase_N"/>
</dbReference>
<evidence type="ECO:0000256" key="9">
    <source>
        <dbReference type="HAMAP-Rule" id="MF_00361"/>
    </source>
</evidence>
<dbReference type="FunCoup" id="C7Q9E3">
    <property type="interactions" value="210"/>
</dbReference>
<feature type="binding site" evidence="9">
    <location>
        <begin position="73"/>
        <end position="74"/>
    </location>
    <ligand>
        <name>NAD(+)</name>
        <dbReference type="ChEBI" id="CHEBI:57540"/>
    </ligand>
</feature>
<dbReference type="GO" id="GO:0005524">
    <property type="term" value="F:ATP binding"/>
    <property type="evidence" value="ECO:0007669"/>
    <property type="project" value="UniProtKB-KW"/>
</dbReference>
<evidence type="ECO:0000256" key="6">
    <source>
        <dbReference type="ARBA" id="ARBA00022857"/>
    </source>
</evidence>
<feature type="binding site" evidence="9">
    <location>
        <begin position="188"/>
        <end position="193"/>
    </location>
    <ligand>
        <name>NAD(+)</name>
        <dbReference type="ChEBI" id="CHEBI:57540"/>
    </ligand>
</feature>
<dbReference type="GO" id="GO:0005737">
    <property type="term" value="C:cytoplasm"/>
    <property type="evidence" value="ECO:0007669"/>
    <property type="project" value="UniProtKB-SubCell"/>
</dbReference>
<dbReference type="SUPFAM" id="SSF111331">
    <property type="entry name" value="NAD kinase/diacylglycerol kinase-like"/>
    <property type="match status" value="1"/>
</dbReference>
<protein>
    <recommendedName>
        <fullName evidence="9">NAD kinase</fullName>
        <ecNumber evidence="9">2.7.1.23</ecNumber>
    </recommendedName>
    <alternativeName>
        <fullName evidence="9">ATP-dependent NAD kinase</fullName>
    </alternativeName>
</protein>
<keyword evidence="2 9" id="KW-0808">Transferase</keyword>
<dbReference type="Gene3D" id="2.60.200.30">
    <property type="entry name" value="Probable inorganic polyphosphate/atp-NAD kinase, domain 2"/>
    <property type="match status" value="1"/>
</dbReference>
<dbReference type="KEGG" id="cai:Caci_5430"/>
<comment type="cofactor">
    <cofactor evidence="9">
        <name>a divalent metal cation</name>
        <dbReference type="ChEBI" id="CHEBI:60240"/>
    </cofactor>
</comment>
<evidence type="ECO:0000313" key="10">
    <source>
        <dbReference type="EMBL" id="ACU74289.1"/>
    </source>
</evidence>
<gene>
    <name evidence="9" type="primary">nadK</name>
    <name evidence="10" type="ordered locus">Caci_5430</name>
</gene>
<comment type="function">
    <text evidence="9">Involved in the regulation of the intracellular balance of NAD and NADP, and is a key enzyme in the biosynthesis of NADP. Catalyzes specifically the phosphorylation on 2'-hydroxyl of the adenosine moiety of NAD to yield NADP.</text>
</comment>
<keyword evidence="1 9" id="KW-0963">Cytoplasm</keyword>
<dbReference type="eggNOG" id="COG0061">
    <property type="taxonomic scope" value="Bacteria"/>
</dbReference>
<keyword evidence="6 9" id="KW-0521">NADP</keyword>
<dbReference type="InterPro" id="IPR017437">
    <property type="entry name" value="ATP-NAD_kinase_PpnK-typ_C"/>
</dbReference>
<dbReference type="GO" id="GO:0006741">
    <property type="term" value="P:NADP+ biosynthetic process"/>
    <property type="evidence" value="ECO:0007669"/>
    <property type="project" value="UniProtKB-UniRule"/>
</dbReference>
<dbReference type="Pfam" id="PF20143">
    <property type="entry name" value="NAD_kinase_C"/>
    <property type="match status" value="1"/>
</dbReference>
<dbReference type="InterPro" id="IPR016064">
    <property type="entry name" value="NAD/diacylglycerol_kinase_sf"/>
</dbReference>
<evidence type="ECO:0000256" key="7">
    <source>
        <dbReference type="ARBA" id="ARBA00023027"/>
    </source>
</evidence>
<organism evidence="10 11">
    <name type="scientific">Catenulispora acidiphila (strain DSM 44928 / JCM 14897 / NBRC 102108 / NRRL B-24433 / ID139908)</name>
    <dbReference type="NCBI Taxonomy" id="479433"/>
    <lineage>
        <taxon>Bacteria</taxon>
        <taxon>Bacillati</taxon>
        <taxon>Actinomycetota</taxon>
        <taxon>Actinomycetes</taxon>
        <taxon>Catenulisporales</taxon>
        <taxon>Catenulisporaceae</taxon>
        <taxon>Catenulispora</taxon>
    </lineage>
</organism>
<comment type="catalytic activity">
    <reaction evidence="8 9">
        <text>NAD(+) + ATP = ADP + NADP(+) + H(+)</text>
        <dbReference type="Rhea" id="RHEA:18629"/>
        <dbReference type="ChEBI" id="CHEBI:15378"/>
        <dbReference type="ChEBI" id="CHEBI:30616"/>
        <dbReference type="ChEBI" id="CHEBI:57540"/>
        <dbReference type="ChEBI" id="CHEBI:58349"/>
        <dbReference type="ChEBI" id="CHEBI:456216"/>
        <dbReference type="EC" id="2.7.1.23"/>
    </reaction>
</comment>
<dbReference type="Pfam" id="PF01513">
    <property type="entry name" value="NAD_kinase"/>
    <property type="match status" value="1"/>
</dbReference>
<dbReference type="RefSeq" id="WP_015794018.1">
    <property type="nucleotide sequence ID" value="NC_013131.1"/>
</dbReference>
<keyword evidence="7 9" id="KW-0520">NAD</keyword>
<feature type="binding site" evidence="9">
    <location>
        <position position="78"/>
    </location>
    <ligand>
        <name>NAD(+)</name>
        <dbReference type="ChEBI" id="CHEBI:57540"/>
    </ligand>
</feature>
<feature type="binding site" evidence="9">
    <location>
        <position position="177"/>
    </location>
    <ligand>
        <name>NAD(+)</name>
        <dbReference type="ChEBI" id="CHEBI:57540"/>
    </ligand>
</feature>
<dbReference type="GO" id="GO:0003951">
    <property type="term" value="F:NAD+ kinase activity"/>
    <property type="evidence" value="ECO:0007669"/>
    <property type="project" value="UniProtKB-UniRule"/>
</dbReference>
<keyword evidence="11" id="KW-1185">Reference proteome</keyword>
<comment type="subcellular location">
    <subcellularLocation>
        <location evidence="9">Cytoplasm</location>
    </subcellularLocation>
</comment>
<comment type="caution">
    <text evidence="9">Lacks conserved residue(s) required for the propagation of feature annotation.</text>
</comment>
<keyword evidence="5 9" id="KW-0067">ATP-binding</keyword>
<dbReference type="InParanoid" id="C7Q9E3"/>
<keyword evidence="4 9" id="KW-0418">Kinase</keyword>
<dbReference type="STRING" id="479433.Caci_5430"/>
<dbReference type="EMBL" id="CP001700">
    <property type="protein sequence ID" value="ACU74289.1"/>
    <property type="molecule type" value="Genomic_DNA"/>
</dbReference>
<evidence type="ECO:0000256" key="2">
    <source>
        <dbReference type="ARBA" id="ARBA00022679"/>
    </source>
</evidence>
<dbReference type="Gene3D" id="3.40.50.10330">
    <property type="entry name" value="Probable inorganic polyphosphate/atp-NAD kinase, domain 1"/>
    <property type="match status" value="1"/>
</dbReference>
<dbReference type="OrthoDB" id="9774737at2"/>
<proteinExistence type="inferred from homology"/>
<feature type="binding site" evidence="9">
    <location>
        <begin position="147"/>
        <end position="148"/>
    </location>
    <ligand>
        <name>NAD(+)</name>
        <dbReference type="ChEBI" id="CHEBI:57540"/>
    </ligand>
</feature>
<dbReference type="GO" id="GO:0046872">
    <property type="term" value="F:metal ion binding"/>
    <property type="evidence" value="ECO:0007669"/>
    <property type="project" value="UniProtKB-UniRule"/>
</dbReference>
<accession>C7Q9E3</accession>
<keyword evidence="3 9" id="KW-0547">Nucleotide-binding</keyword>
<evidence type="ECO:0000313" key="11">
    <source>
        <dbReference type="Proteomes" id="UP000000851"/>
    </source>
</evidence>
<dbReference type="PANTHER" id="PTHR20275:SF0">
    <property type="entry name" value="NAD KINASE"/>
    <property type="match status" value="1"/>
</dbReference>
<evidence type="ECO:0000256" key="1">
    <source>
        <dbReference type="ARBA" id="ARBA00022490"/>
    </source>
</evidence>
<feature type="binding site" evidence="9">
    <location>
        <position position="158"/>
    </location>
    <ligand>
        <name>NAD(+)</name>
        <dbReference type="ChEBI" id="CHEBI:57540"/>
    </ligand>
</feature>
<name>C7Q9E3_CATAD</name>